<dbReference type="SUPFAM" id="SSF52402">
    <property type="entry name" value="Adenine nucleotide alpha hydrolases-like"/>
    <property type="match status" value="2"/>
</dbReference>
<feature type="domain" description="UspA" evidence="2">
    <location>
        <begin position="30"/>
        <end position="158"/>
    </location>
</feature>
<dbReference type="InterPro" id="IPR006016">
    <property type="entry name" value="UspA"/>
</dbReference>
<dbReference type="PANTHER" id="PTHR46268:SF6">
    <property type="entry name" value="UNIVERSAL STRESS PROTEIN UP12"/>
    <property type="match status" value="1"/>
</dbReference>
<keyword evidence="4" id="KW-1185">Reference proteome</keyword>
<dbReference type="InterPro" id="IPR006015">
    <property type="entry name" value="Universal_stress_UspA"/>
</dbReference>
<organism evidence="3 4">
    <name type="scientific">Mycobacterium heckeshornense</name>
    <dbReference type="NCBI Taxonomy" id="110505"/>
    <lineage>
        <taxon>Bacteria</taxon>
        <taxon>Bacillati</taxon>
        <taxon>Actinomycetota</taxon>
        <taxon>Actinomycetes</taxon>
        <taxon>Mycobacteriales</taxon>
        <taxon>Mycobacteriaceae</taxon>
        <taxon>Mycobacterium</taxon>
    </lineage>
</organism>
<dbReference type="EMBL" id="AP024237">
    <property type="protein sequence ID" value="BCO36674.1"/>
    <property type="molecule type" value="Genomic_DNA"/>
</dbReference>
<accession>A0A7R7YTG6</accession>
<dbReference type="Pfam" id="PF00582">
    <property type="entry name" value="Usp"/>
    <property type="match status" value="1"/>
</dbReference>
<evidence type="ECO:0000313" key="4">
    <source>
        <dbReference type="Proteomes" id="UP000595446"/>
    </source>
</evidence>
<evidence type="ECO:0000313" key="3">
    <source>
        <dbReference type="EMBL" id="BCO36674.1"/>
    </source>
</evidence>
<dbReference type="PANTHER" id="PTHR46268">
    <property type="entry name" value="STRESS RESPONSE PROTEIN NHAX"/>
    <property type="match status" value="1"/>
</dbReference>
<dbReference type="Proteomes" id="UP000595446">
    <property type="component" value="Chromosome"/>
</dbReference>
<dbReference type="InterPro" id="IPR014729">
    <property type="entry name" value="Rossmann-like_a/b/a_fold"/>
</dbReference>
<dbReference type="AlphaFoldDB" id="A0A7R7YTG6"/>
<dbReference type="Gene3D" id="3.40.50.620">
    <property type="entry name" value="HUPs"/>
    <property type="match status" value="2"/>
</dbReference>
<evidence type="ECO:0000259" key="2">
    <source>
        <dbReference type="Pfam" id="PF00582"/>
    </source>
</evidence>
<proteinExistence type="inferred from homology"/>
<protein>
    <submittedName>
        <fullName evidence="3">Universal stress protein</fullName>
    </submittedName>
</protein>
<reference evidence="3 4" key="1">
    <citation type="submission" date="2020-12" db="EMBL/GenBank/DDBJ databases">
        <title>Complete genome sequence of Mycobacterium heckeshornense JCM 15655T, closely related to a pathogenic non-tuberculous mycobacterial species Mycobacterium xenopi.</title>
        <authorList>
            <person name="Yoshida M."/>
            <person name="Fukano H."/>
            <person name="Asakura T."/>
            <person name="Suzuki M."/>
            <person name="Hoshino Y."/>
        </authorList>
    </citation>
    <scope>NUCLEOTIDE SEQUENCE [LARGE SCALE GENOMIC DNA]</scope>
    <source>
        <strain evidence="3 4">JCM 15655</strain>
    </source>
</reference>
<dbReference type="PRINTS" id="PR01438">
    <property type="entry name" value="UNVRSLSTRESS"/>
</dbReference>
<name>A0A7R7YTG6_9MYCO</name>
<evidence type="ECO:0000256" key="1">
    <source>
        <dbReference type="ARBA" id="ARBA00008791"/>
    </source>
</evidence>
<comment type="similarity">
    <text evidence="1">Belongs to the universal stress protein A family.</text>
</comment>
<gene>
    <name evidence="3" type="ORF">MHEC_31070</name>
</gene>
<sequence length="289" mass="30954">MLNVSLNRAKTEIREPAMNDLPSVVVAPSVVVGIDGSNAAKNAAIWAVDEAISRDMPLRLVSVIDPADLCGADAERIEFASARAALYEAQRSVEATGKSVKVETEVVVGKPLRELIKQSRSAEMVCVGSIGVKHAYRGVGSVAAGLPELSQCPVAVIRQPAQRSANSEPGSIVAEADNGGVLRRAFDEARLRAAPLRVIASWRAEAPDDVGDESRLVQAHLTRRVAAWRRRYPDVDVEPVAVRGSICRYLAENAESIQLFVSGSHSRVCELGRADNAGCSVLTVHHDHL</sequence>